<evidence type="ECO:0000256" key="13">
    <source>
        <dbReference type="ARBA" id="ARBA00023128"/>
    </source>
</evidence>
<evidence type="ECO:0000256" key="11">
    <source>
        <dbReference type="ARBA" id="ARBA00023002"/>
    </source>
</evidence>
<dbReference type="FunFam" id="1.20.1260.140:FF:000002">
    <property type="entry name" value="Alternative oxidase"/>
    <property type="match status" value="1"/>
</dbReference>
<comment type="function">
    <text evidence="15">Catalyzes cyanide-resistant oxygen consumption. May increase respiration when the cytochrome respiratory pathway is restricted, or in response to low temperatures.</text>
</comment>
<evidence type="ECO:0000313" key="18">
    <source>
        <dbReference type="EMBL" id="CEM28152.1"/>
    </source>
</evidence>
<dbReference type="SMR" id="A0A0G4GF82"/>
<comment type="cofactor">
    <cofactor evidence="16">
        <name>Fe cation</name>
        <dbReference type="ChEBI" id="CHEBI:24875"/>
    </cofactor>
    <text evidence="16">Binds 2 iron ions per subunit.</text>
</comment>
<proteinExistence type="inferred from homology"/>
<evidence type="ECO:0000256" key="4">
    <source>
        <dbReference type="ARBA" id="ARBA00022660"/>
    </source>
</evidence>
<evidence type="ECO:0000256" key="16">
    <source>
        <dbReference type="PIRSR" id="PIRSR005229-1"/>
    </source>
</evidence>
<feature type="binding site" evidence="16">
    <location>
        <position position="239"/>
    </location>
    <ligand>
        <name>Fe cation</name>
        <dbReference type="ChEBI" id="CHEBI:24875"/>
        <label>2</label>
    </ligand>
</feature>
<feature type="compositionally biased region" description="Basic and acidic residues" evidence="17">
    <location>
        <begin position="308"/>
        <end position="318"/>
    </location>
</feature>
<dbReference type="PIRSF" id="PIRSF005229">
    <property type="entry name" value="AOX"/>
    <property type="match status" value="1"/>
</dbReference>
<dbReference type="VEuPathDB" id="CryptoDB:Cvel_21608"/>
<keyword evidence="6 16" id="KW-0479">Metal-binding</keyword>
<dbReference type="GO" id="GO:0046872">
    <property type="term" value="F:metal ion binding"/>
    <property type="evidence" value="ECO:0007669"/>
    <property type="project" value="UniProtKB-KW"/>
</dbReference>
<gene>
    <name evidence="18" type="ORF">Cvel_21608</name>
</gene>
<feature type="binding site" evidence="16">
    <location>
        <position position="188"/>
    </location>
    <ligand>
        <name>Fe cation</name>
        <dbReference type="ChEBI" id="CHEBI:24875"/>
        <label>1</label>
    </ligand>
</feature>
<keyword evidence="14" id="KW-0472">Membrane</keyword>
<evidence type="ECO:0000256" key="3">
    <source>
        <dbReference type="ARBA" id="ARBA00022448"/>
    </source>
</evidence>
<dbReference type="Gene3D" id="1.20.1260.140">
    <property type="entry name" value="Alternative oxidase"/>
    <property type="match status" value="1"/>
</dbReference>
<evidence type="ECO:0000256" key="5">
    <source>
        <dbReference type="ARBA" id="ARBA00022692"/>
    </source>
</evidence>
<feature type="binding site" evidence="16">
    <location>
        <position position="191"/>
    </location>
    <ligand>
        <name>Fe cation</name>
        <dbReference type="ChEBI" id="CHEBI:24875"/>
        <label>1</label>
    </ligand>
</feature>
<dbReference type="EMBL" id="CDMZ01001150">
    <property type="protein sequence ID" value="CEM28152.1"/>
    <property type="molecule type" value="Genomic_DNA"/>
</dbReference>
<keyword evidence="4" id="KW-0679">Respiratory chain</keyword>
<dbReference type="GO" id="GO:0005743">
    <property type="term" value="C:mitochondrial inner membrane"/>
    <property type="evidence" value="ECO:0007669"/>
    <property type="project" value="UniProtKB-SubCell"/>
</dbReference>
<keyword evidence="5" id="KW-0812">Transmembrane</keyword>
<evidence type="ECO:0000256" key="1">
    <source>
        <dbReference type="ARBA" id="ARBA00004273"/>
    </source>
</evidence>
<comment type="subcellular location">
    <subcellularLocation>
        <location evidence="1">Mitochondrion inner membrane</location>
    </subcellularLocation>
</comment>
<keyword evidence="11" id="KW-0560">Oxidoreductase</keyword>
<dbReference type="AlphaFoldDB" id="A0A0G4GF82"/>
<keyword evidence="9" id="KW-0249">Electron transport</keyword>
<organism evidence="18">
    <name type="scientific">Chromera velia CCMP2878</name>
    <dbReference type="NCBI Taxonomy" id="1169474"/>
    <lineage>
        <taxon>Eukaryota</taxon>
        <taxon>Sar</taxon>
        <taxon>Alveolata</taxon>
        <taxon>Colpodellida</taxon>
        <taxon>Chromeraceae</taxon>
        <taxon>Chromera</taxon>
    </lineage>
</organism>
<dbReference type="Pfam" id="PF01786">
    <property type="entry name" value="AOX"/>
    <property type="match status" value="1"/>
</dbReference>
<dbReference type="PhylomeDB" id="A0A0G4GF82"/>
<keyword evidence="7" id="KW-0999">Mitochondrion inner membrane</keyword>
<reference evidence="18" key="1">
    <citation type="submission" date="2014-11" db="EMBL/GenBank/DDBJ databases">
        <authorList>
            <person name="Otto D Thomas"/>
            <person name="Naeem Raeece"/>
        </authorList>
    </citation>
    <scope>NUCLEOTIDE SEQUENCE</scope>
</reference>
<dbReference type="InterPro" id="IPR002680">
    <property type="entry name" value="AOX"/>
</dbReference>
<feature type="binding site" evidence="16">
    <location>
        <position position="293"/>
    </location>
    <ligand>
        <name>Fe cation</name>
        <dbReference type="ChEBI" id="CHEBI:24875"/>
        <label>2</label>
    </ligand>
</feature>
<accession>A0A0G4GF82</accession>
<sequence>MLSIALRNSLRAKTLVRPLLASPPFTRLMATAVGLPQPQTKAPKMLSATAKPSVATEDTPPVVHFKSQQKTIHPLDAPSATPEYLLPHTVWDEEAVNAVTVTHKPPKKITEHLAYRLVMTMRTGFDIVSGYYFGRLSENGWVIRMTFLETVAGVPGMVGAMVRHLKSLGYMRRDYGWIHTLLEEAENERMHLMVALQMKKPGLIFRSGVLLTQGLLLPVYTCLYLLSPSFCHSFVGYLEEEAVKTYTKWIAEIDAGHLPKFANAPAPPVAIRYWELNENATIRDMLLSVRMDEAHHREDNHQFSAMQHNDDNPFPKGY</sequence>
<evidence type="ECO:0000256" key="15">
    <source>
        <dbReference type="ARBA" id="ARBA00025285"/>
    </source>
</evidence>
<keyword evidence="10" id="KW-1133">Transmembrane helix</keyword>
<evidence type="ECO:0000256" key="17">
    <source>
        <dbReference type="SAM" id="MobiDB-lite"/>
    </source>
</evidence>
<dbReference type="InterPro" id="IPR038659">
    <property type="entry name" value="AOX_sf"/>
</dbReference>
<evidence type="ECO:0000256" key="8">
    <source>
        <dbReference type="ARBA" id="ARBA00022946"/>
    </source>
</evidence>
<evidence type="ECO:0008006" key="19">
    <source>
        <dbReference type="Google" id="ProtNLM"/>
    </source>
</evidence>
<keyword evidence="3" id="KW-0813">Transport</keyword>
<feature type="binding site" evidence="16">
    <location>
        <position position="149"/>
    </location>
    <ligand>
        <name>Fe cation</name>
        <dbReference type="ChEBI" id="CHEBI:24875"/>
        <label>1</label>
    </ligand>
</feature>
<dbReference type="PANTHER" id="PTHR31803:SF3">
    <property type="entry name" value="ALTERNATIVE OXIDASE"/>
    <property type="match status" value="1"/>
</dbReference>
<evidence type="ECO:0000256" key="2">
    <source>
        <dbReference type="ARBA" id="ARBA00008388"/>
    </source>
</evidence>
<dbReference type="GO" id="GO:0010230">
    <property type="term" value="P:alternative respiration"/>
    <property type="evidence" value="ECO:0007669"/>
    <property type="project" value="TreeGrafter"/>
</dbReference>
<name>A0A0G4GF82_9ALVE</name>
<feature type="binding site" evidence="16">
    <location>
        <position position="293"/>
    </location>
    <ligand>
        <name>Fe cation</name>
        <dbReference type="ChEBI" id="CHEBI:24875"/>
        <label>1</label>
    </ligand>
</feature>
<evidence type="ECO:0000256" key="10">
    <source>
        <dbReference type="ARBA" id="ARBA00022989"/>
    </source>
</evidence>
<evidence type="ECO:0000256" key="14">
    <source>
        <dbReference type="ARBA" id="ARBA00023136"/>
    </source>
</evidence>
<dbReference type="GO" id="GO:0009916">
    <property type="term" value="F:alternative oxidase activity"/>
    <property type="evidence" value="ECO:0007669"/>
    <property type="project" value="InterPro"/>
</dbReference>
<keyword evidence="12 16" id="KW-0408">Iron</keyword>
<evidence type="ECO:0000256" key="7">
    <source>
        <dbReference type="ARBA" id="ARBA00022792"/>
    </source>
</evidence>
<feature type="binding site" evidence="16">
    <location>
        <position position="188"/>
    </location>
    <ligand>
        <name>Fe cation</name>
        <dbReference type="ChEBI" id="CHEBI:24875"/>
        <label>2</label>
    </ligand>
</feature>
<evidence type="ECO:0000256" key="12">
    <source>
        <dbReference type="ARBA" id="ARBA00023004"/>
    </source>
</evidence>
<keyword evidence="13" id="KW-0496">Mitochondrion</keyword>
<comment type="similarity">
    <text evidence="2">Belongs to the alternative oxidase family.</text>
</comment>
<evidence type="ECO:0000256" key="6">
    <source>
        <dbReference type="ARBA" id="ARBA00022723"/>
    </source>
</evidence>
<dbReference type="PANTHER" id="PTHR31803">
    <property type="entry name" value="ALTERNATIVE OXIDASE"/>
    <property type="match status" value="1"/>
</dbReference>
<keyword evidence="8" id="KW-0809">Transit peptide</keyword>
<evidence type="ECO:0000256" key="9">
    <source>
        <dbReference type="ARBA" id="ARBA00022982"/>
    </source>
</evidence>
<feature type="region of interest" description="Disordered" evidence="17">
    <location>
        <begin position="299"/>
        <end position="318"/>
    </location>
</feature>
<feature type="binding site" evidence="16">
    <location>
        <position position="296"/>
    </location>
    <ligand>
        <name>Fe cation</name>
        <dbReference type="ChEBI" id="CHEBI:24875"/>
        <label>2</label>
    </ligand>
</feature>
<protein>
    <recommendedName>
        <fullName evidence="19">Alternative oxidase</fullName>
    </recommendedName>
</protein>